<evidence type="ECO:0000313" key="4">
    <source>
        <dbReference type="Proteomes" id="UP001057455"/>
    </source>
</evidence>
<reference evidence="3" key="1">
    <citation type="submission" date="2019-12" db="EMBL/GenBank/DDBJ databases">
        <title>Genome sequence of Babesia ovis.</title>
        <authorList>
            <person name="Yamagishi J."/>
            <person name="Sevinc F."/>
            <person name="Xuan X."/>
        </authorList>
    </citation>
    <scope>NUCLEOTIDE SEQUENCE</scope>
    <source>
        <strain evidence="3">Selcuk</strain>
    </source>
</reference>
<gene>
    <name evidence="3" type="ORF">BaOVIS_026990</name>
</gene>
<organism evidence="3 4">
    <name type="scientific">Babesia ovis</name>
    <dbReference type="NCBI Taxonomy" id="5869"/>
    <lineage>
        <taxon>Eukaryota</taxon>
        <taxon>Sar</taxon>
        <taxon>Alveolata</taxon>
        <taxon>Apicomplexa</taxon>
        <taxon>Aconoidasida</taxon>
        <taxon>Piroplasmida</taxon>
        <taxon>Babesiidae</taxon>
        <taxon>Babesia</taxon>
    </lineage>
</organism>
<dbReference type="AlphaFoldDB" id="A0A9W5TD22"/>
<name>A0A9W5TD22_BABOV</name>
<comment type="caution">
    <text evidence="3">The sequence shown here is derived from an EMBL/GenBank/DDBJ whole genome shotgun (WGS) entry which is preliminary data.</text>
</comment>
<protein>
    <submittedName>
        <fullName evidence="3">DNA methylase family protein, putative</fullName>
    </submittedName>
</protein>
<feature type="region of interest" description="Disordered" evidence="1">
    <location>
        <begin position="118"/>
        <end position="181"/>
    </location>
</feature>
<evidence type="ECO:0000256" key="1">
    <source>
        <dbReference type="SAM" id="MobiDB-lite"/>
    </source>
</evidence>
<dbReference type="GO" id="GO:0008168">
    <property type="term" value="F:methyltransferase activity"/>
    <property type="evidence" value="ECO:0007669"/>
    <property type="project" value="UniProtKB-KW"/>
</dbReference>
<keyword evidence="3" id="KW-0808">Transferase</keyword>
<sequence length="333" mass="37139">MEGFVANKKVTKLILGIAAVAGATTGSVLAENNNEDLFNMLDNFRDRHEELVLVEDPVDDGDEISFNPVENFRGPFDEIVESRPEPVVHVYVPDLLDETEFNTMMYFPHGRQGYVEFSPEPEEEVKENKNLSDSKPASKPSSKPASEPSSKPVSRPQKSDNPTKLSEKAKDNFAPHKPSKYQKTVELCNPLTASQGNKDWGSIIDFDSLYERGGEIKKRITKLVKDTVKDEQCRKMANLLDGGRLLKLPADLAQKLSVVESRKLPEDLIAELAASIADDLTTEICGPVPVSPASKRSPEECNWRDTRSIMEYYIKSALKNYKLTKSGGFWCLG</sequence>
<keyword evidence="2" id="KW-0732">Signal</keyword>
<dbReference type="Proteomes" id="UP001057455">
    <property type="component" value="Unassembled WGS sequence"/>
</dbReference>
<keyword evidence="4" id="KW-1185">Reference proteome</keyword>
<feature type="chain" id="PRO_5040951108" evidence="2">
    <location>
        <begin position="31"/>
        <end position="333"/>
    </location>
</feature>
<feature type="signal peptide" evidence="2">
    <location>
        <begin position="1"/>
        <end position="30"/>
    </location>
</feature>
<keyword evidence="3" id="KW-0489">Methyltransferase</keyword>
<feature type="compositionally biased region" description="Low complexity" evidence="1">
    <location>
        <begin position="133"/>
        <end position="154"/>
    </location>
</feature>
<proteinExistence type="predicted"/>
<dbReference type="EMBL" id="BLIY01000018">
    <property type="protein sequence ID" value="GFE55295.1"/>
    <property type="molecule type" value="Genomic_DNA"/>
</dbReference>
<evidence type="ECO:0000256" key="2">
    <source>
        <dbReference type="SAM" id="SignalP"/>
    </source>
</evidence>
<feature type="compositionally biased region" description="Basic and acidic residues" evidence="1">
    <location>
        <begin position="165"/>
        <end position="174"/>
    </location>
</feature>
<accession>A0A9W5TD22</accession>
<dbReference type="GO" id="GO:0032259">
    <property type="term" value="P:methylation"/>
    <property type="evidence" value="ECO:0007669"/>
    <property type="project" value="UniProtKB-KW"/>
</dbReference>
<evidence type="ECO:0000313" key="3">
    <source>
        <dbReference type="EMBL" id="GFE55295.1"/>
    </source>
</evidence>